<comment type="subcellular location">
    <subcellularLocation>
        <location evidence="1">Cell membrane</location>
        <topology evidence="1">Multi-pass membrane protein</topology>
    </subcellularLocation>
</comment>
<dbReference type="Proteomes" id="UP000809273">
    <property type="component" value="Unassembled WGS sequence"/>
</dbReference>
<keyword evidence="3" id="KW-0813">Transport</keyword>
<dbReference type="PROSITE" id="PS51012">
    <property type="entry name" value="ABC_TM2"/>
    <property type="match status" value="1"/>
</dbReference>
<evidence type="ECO:0000256" key="3">
    <source>
        <dbReference type="ARBA" id="ARBA00022448"/>
    </source>
</evidence>
<feature type="transmembrane region" description="Helical" evidence="8">
    <location>
        <begin position="21"/>
        <end position="42"/>
    </location>
</feature>
<evidence type="ECO:0000313" key="11">
    <source>
        <dbReference type="Proteomes" id="UP000809273"/>
    </source>
</evidence>
<dbReference type="Pfam" id="PF12698">
    <property type="entry name" value="ABC2_membrane_3"/>
    <property type="match status" value="1"/>
</dbReference>
<evidence type="ECO:0000256" key="5">
    <source>
        <dbReference type="ARBA" id="ARBA00022692"/>
    </source>
</evidence>
<accession>A0A9D8KFZ0</accession>
<protein>
    <submittedName>
        <fullName evidence="10">ABC transporter permease</fullName>
    </submittedName>
</protein>
<keyword evidence="4" id="KW-1003">Cell membrane</keyword>
<evidence type="ECO:0000256" key="7">
    <source>
        <dbReference type="ARBA" id="ARBA00023136"/>
    </source>
</evidence>
<dbReference type="AlphaFoldDB" id="A0A9D8KFZ0"/>
<keyword evidence="5 8" id="KW-0812">Transmembrane</keyword>
<dbReference type="GO" id="GO:0140359">
    <property type="term" value="F:ABC-type transporter activity"/>
    <property type="evidence" value="ECO:0007669"/>
    <property type="project" value="InterPro"/>
</dbReference>
<dbReference type="Gene3D" id="3.40.1710.10">
    <property type="entry name" value="abc type-2 transporter like domain"/>
    <property type="match status" value="1"/>
</dbReference>
<feature type="transmembrane region" description="Helical" evidence="8">
    <location>
        <begin position="231"/>
        <end position="255"/>
    </location>
</feature>
<feature type="domain" description="ABC transmembrane type-2" evidence="9">
    <location>
        <begin position="130"/>
        <end position="375"/>
    </location>
</feature>
<evidence type="ECO:0000259" key="9">
    <source>
        <dbReference type="PROSITE" id="PS51012"/>
    </source>
</evidence>
<gene>
    <name evidence="10" type="ORF">JW984_07820</name>
</gene>
<sequence length="376" mass="42324">MRIRRIRAVVRKEWLQILRDRRSLFLALGIPMIMIVMFGWALKMDVTYIKTVVYDQDRSVISRDFISKFSNIRYFDIVDYVYDYDDVVRLMDLGKIKAAIVIPEEFAEDIKAGRGSDVQLIADGTDPLTAQVLAGYVSAITSRYSQEYVLEGLSKAGLSITEPFLDVSIRVWFNPELESKNFIIPGFIAVIMMIIAGLLTSLTFAREWERGTMEQLVSTPIKVPELVFGKLIPYVELGIIDFLLITVVGTLVFRVPLKGNILLLFLLTLIFLVGAMSLGMLISIVAKKQVLASQMAILATFLPSFLLSGFVFPIPNMPVVLRAITYGVTARYFVTILKGIFLKGIGLSILWIQGLLLIVFSSVVLILAMRKFKKEL</sequence>
<evidence type="ECO:0000313" key="10">
    <source>
        <dbReference type="EMBL" id="MBN1573086.1"/>
    </source>
</evidence>
<evidence type="ECO:0000256" key="1">
    <source>
        <dbReference type="ARBA" id="ARBA00004651"/>
    </source>
</evidence>
<proteinExistence type="inferred from homology"/>
<organism evidence="10 11">
    <name type="scientific">Candidatus Zymogenus saltonus</name>
    <dbReference type="NCBI Taxonomy" id="2844893"/>
    <lineage>
        <taxon>Bacteria</taxon>
        <taxon>Deltaproteobacteria</taxon>
        <taxon>Candidatus Zymogenia</taxon>
        <taxon>Candidatus Zymogeniales</taxon>
        <taxon>Candidatus Zymogenaceae</taxon>
        <taxon>Candidatus Zymogenus</taxon>
    </lineage>
</organism>
<dbReference type="InterPro" id="IPR051449">
    <property type="entry name" value="ABC-2_transporter_component"/>
</dbReference>
<reference evidence="10" key="1">
    <citation type="journal article" date="2021" name="Environ. Microbiol.">
        <title>Genomic characterization of three novel Desulfobacterota classes expand the metabolic and phylogenetic diversity of the phylum.</title>
        <authorList>
            <person name="Murphy C.L."/>
            <person name="Biggerstaff J."/>
            <person name="Eichhorn A."/>
            <person name="Ewing E."/>
            <person name="Shahan R."/>
            <person name="Soriano D."/>
            <person name="Stewart S."/>
            <person name="VanMol K."/>
            <person name="Walker R."/>
            <person name="Walters P."/>
            <person name="Elshahed M.S."/>
            <person name="Youssef N.H."/>
        </authorList>
    </citation>
    <scope>NUCLEOTIDE SEQUENCE</scope>
    <source>
        <strain evidence="10">Zod_Metabat.24</strain>
    </source>
</reference>
<dbReference type="PANTHER" id="PTHR30294">
    <property type="entry name" value="MEMBRANE COMPONENT OF ABC TRANSPORTER YHHJ-RELATED"/>
    <property type="match status" value="1"/>
</dbReference>
<name>A0A9D8KFZ0_9DELT</name>
<feature type="transmembrane region" description="Helical" evidence="8">
    <location>
        <begin position="296"/>
        <end position="314"/>
    </location>
</feature>
<evidence type="ECO:0000256" key="6">
    <source>
        <dbReference type="ARBA" id="ARBA00022989"/>
    </source>
</evidence>
<dbReference type="EMBL" id="JAFGIX010000038">
    <property type="protein sequence ID" value="MBN1573086.1"/>
    <property type="molecule type" value="Genomic_DNA"/>
</dbReference>
<dbReference type="GO" id="GO:0005886">
    <property type="term" value="C:plasma membrane"/>
    <property type="evidence" value="ECO:0007669"/>
    <property type="project" value="UniProtKB-SubCell"/>
</dbReference>
<feature type="transmembrane region" description="Helical" evidence="8">
    <location>
        <begin position="261"/>
        <end position="284"/>
    </location>
</feature>
<evidence type="ECO:0000256" key="2">
    <source>
        <dbReference type="ARBA" id="ARBA00007783"/>
    </source>
</evidence>
<evidence type="ECO:0000256" key="4">
    <source>
        <dbReference type="ARBA" id="ARBA00022475"/>
    </source>
</evidence>
<comment type="similarity">
    <text evidence="2">Belongs to the ABC-2 integral membrane protein family.</text>
</comment>
<dbReference type="InterPro" id="IPR047817">
    <property type="entry name" value="ABC2_TM_bact-type"/>
</dbReference>
<dbReference type="PANTHER" id="PTHR30294:SF29">
    <property type="entry name" value="MULTIDRUG ABC TRANSPORTER PERMEASE YBHS-RELATED"/>
    <property type="match status" value="1"/>
</dbReference>
<keyword evidence="7 8" id="KW-0472">Membrane</keyword>
<feature type="transmembrane region" description="Helical" evidence="8">
    <location>
        <begin position="345"/>
        <end position="368"/>
    </location>
</feature>
<evidence type="ECO:0000256" key="8">
    <source>
        <dbReference type="SAM" id="Phobius"/>
    </source>
</evidence>
<dbReference type="InterPro" id="IPR013525">
    <property type="entry name" value="ABC2_TM"/>
</dbReference>
<keyword evidence="6 8" id="KW-1133">Transmembrane helix</keyword>
<feature type="transmembrane region" description="Helical" evidence="8">
    <location>
        <begin position="182"/>
        <end position="205"/>
    </location>
</feature>
<comment type="caution">
    <text evidence="10">The sequence shown here is derived from an EMBL/GenBank/DDBJ whole genome shotgun (WGS) entry which is preliminary data.</text>
</comment>
<reference evidence="10" key="2">
    <citation type="submission" date="2021-01" db="EMBL/GenBank/DDBJ databases">
        <authorList>
            <person name="Hahn C.R."/>
            <person name="Youssef N.H."/>
            <person name="Elshahed M."/>
        </authorList>
    </citation>
    <scope>NUCLEOTIDE SEQUENCE</scope>
    <source>
        <strain evidence="10">Zod_Metabat.24</strain>
    </source>
</reference>